<dbReference type="Gene3D" id="3.40.50.1110">
    <property type="entry name" value="SGNH hydrolase"/>
    <property type="match status" value="1"/>
</dbReference>
<evidence type="ECO:0000259" key="1">
    <source>
        <dbReference type="Pfam" id="PF13472"/>
    </source>
</evidence>
<evidence type="ECO:0000313" key="3">
    <source>
        <dbReference type="Proteomes" id="UP001237737"/>
    </source>
</evidence>
<name>A0ABT9SYF4_9GAMM</name>
<comment type="caution">
    <text evidence="2">The sequence shown here is derived from an EMBL/GenBank/DDBJ whole genome shotgun (WGS) entry which is preliminary data.</text>
</comment>
<dbReference type="InterPro" id="IPR036514">
    <property type="entry name" value="SGNH_hydro_sf"/>
</dbReference>
<feature type="domain" description="SGNH hydrolase-type esterase" evidence="1">
    <location>
        <begin position="8"/>
        <end position="185"/>
    </location>
</feature>
<dbReference type="EMBL" id="JAUSSK010000002">
    <property type="protein sequence ID" value="MDQ0009594.1"/>
    <property type="molecule type" value="Genomic_DNA"/>
</dbReference>
<dbReference type="Proteomes" id="UP001237737">
    <property type="component" value="Unassembled WGS sequence"/>
</dbReference>
<dbReference type="SUPFAM" id="SSF52266">
    <property type="entry name" value="SGNH hydrolase"/>
    <property type="match status" value="1"/>
</dbReference>
<dbReference type="CDD" id="cd01832">
    <property type="entry name" value="SGNH_hydrolase_like_1"/>
    <property type="match status" value="1"/>
</dbReference>
<keyword evidence="3" id="KW-1185">Reference proteome</keyword>
<reference evidence="2 3" key="1">
    <citation type="submission" date="2023-07" db="EMBL/GenBank/DDBJ databases">
        <title>Sorghum-associated microbial communities from plants grown in Nebraska, USA.</title>
        <authorList>
            <person name="Schachtman D."/>
        </authorList>
    </citation>
    <scope>NUCLEOTIDE SEQUENCE [LARGE SCALE GENOMIC DNA]</scope>
    <source>
        <strain evidence="2 3">CC60</strain>
    </source>
</reference>
<gene>
    <name evidence="2" type="ORF">J2T07_001771</name>
</gene>
<evidence type="ECO:0000313" key="2">
    <source>
        <dbReference type="EMBL" id="MDQ0009594.1"/>
    </source>
</evidence>
<proteinExistence type="predicted"/>
<dbReference type="Pfam" id="PF13472">
    <property type="entry name" value="Lipase_GDSL_2"/>
    <property type="match status" value="1"/>
</dbReference>
<protein>
    <submittedName>
        <fullName evidence="2">Lysophospholipase L1-like esterase</fullName>
    </submittedName>
</protein>
<accession>A0ABT9SYF4</accession>
<organism evidence="2 3">
    <name type="scientific">Luteibacter jiangsuensis</name>
    <dbReference type="NCBI Taxonomy" id="637577"/>
    <lineage>
        <taxon>Bacteria</taxon>
        <taxon>Pseudomonadati</taxon>
        <taxon>Pseudomonadota</taxon>
        <taxon>Gammaproteobacteria</taxon>
        <taxon>Lysobacterales</taxon>
        <taxon>Rhodanobacteraceae</taxon>
        <taxon>Luteibacter</taxon>
    </lineage>
</organism>
<sequence>MADPAFLALGDSYTIGEGVPDEGRWPVQLVARLRESGVALGAPRIVATTGWTTDELSAAMDAAALQPGYALVTLLIGVNNQYRGRPATEYREQFLALLQRAAELSGDVRRVVVVSIPDWGATAFAEGRDRAAIGREIDTFNAIARDETLRMHARWVDVTAASREAGAKPGMLVDDGLHPSAAQYAEWVKRILPEAQAALRELHH</sequence>
<dbReference type="RefSeq" id="WP_306849072.1">
    <property type="nucleotide sequence ID" value="NZ_JAUSSK010000002.1"/>
</dbReference>
<dbReference type="InterPro" id="IPR013830">
    <property type="entry name" value="SGNH_hydro"/>
</dbReference>